<organism evidence="2 3">
    <name type="scientific">Malikia spinosa</name>
    <dbReference type="NCBI Taxonomy" id="86180"/>
    <lineage>
        <taxon>Bacteria</taxon>
        <taxon>Pseudomonadati</taxon>
        <taxon>Pseudomonadota</taxon>
        <taxon>Betaproteobacteria</taxon>
        <taxon>Burkholderiales</taxon>
        <taxon>Comamonadaceae</taxon>
        <taxon>Malikia</taxon>
    </lineage>
</organism>
<comment type="caution">
    <text evidence="2">The sequence shown here is derived from an EMBL/GenBank/DDBJ whole genome shotgun (WGS) entry which is preliminary data.</text>
</comment>
<dbReference type="PANTHER" id="PTHR38595">
    <property type="entry name" value="CYTOPLASMIC PROTEIN-RELATED"/>
    <property type="match status" value="1"/>
</dbReference>
<gene>
    <name evidence="2" type="primary">tssE</name>
    <name evidence="2" type="ORF">C6P61_13170</name>
</gene>
<protein>
    <submittedName>
        <fullName evidence="2">Type VI secretion system baseplate subunit TssE</fullName>
    </submittedName>
</protein>
<proteinExistence type="predicted"/>
<keyword evidence="3" id="KW-1185">Reference proteome</keyword>
<name>A0A2S9KC60_9BURK</name>
<accession>A0A2S9KC60</accession>
<feature type="domain" description="IraD/Gp25-like" evidence="1">
    <location>
        <begin position="47"/>
        <end position="155"/>
    </location>
</feature>
<reference evidence="2 3" key="1">
    <citation type="submission" date="2018-03" db="EMBL/GenBank/DDBJ databases">
        <title>Comparative genomics illustrates the genes involved in a hyperalkaliphilic mechanisms of Serpentinomonas isolated from highly-alkaline calcium-rich serpentinized springs.</title>
        <authorList>
            <person name="Suzuki S."/>
            <person name="Ishii S."/>
            <person name="Walworth N."/>
            <person name="Bird L."/>
            <person name="Kuenen J.G."/>
            <person name="Nealson K.H."/>
        </authorList>
    </citation>
    <scope>NUCLEOTIDE SEQUENCE [LARGE SCALE GENOMIC DNA]</scope>
    <source>
        <strain evidence="2 3">83</strain>
    </source>
</reference>
<dbReference type="RefSeq" id="WP_105730389.1">
    <property type="nucleotide sequence ID" value="NZ_PVLR01000039.1"/>
</dbReference>
<dbReference type="Pfam" id="PF04965">
    <property type="entry name" value="GPW_gp25"/>
    <property type="match status" value="1"/>
</dbReference>
<dbReference type="Proteomes" id="UP000238326">
    <property type="component" value="Unassembled WGS sequence"/>
</dbReference>
<evidence type="ECO:0000259" key="1">
    <source>
        <dbReference type="Pfam" id="PF04965"/>
    </source>
</evidence>
<dbReference type="EMBL" id="PVLR01000039">
    <property type="protein sequence ID" value="PRD68036.1"/>
    <property type="molecule type" value="Genomic_DNA"/>
</dbReference>
<dbReference type="InterPro" id="IPR007048">
    <property type="entry name" value="IraD/Gp25-like"/>
</dbReference>
<dbReference type="PANTHER" id="PTHR38595:SF1">
    <property type="entry name" value="TYPE VI SECRETION SYSTEM COMPONENT TSSE1"/>
    <property type="match status" value="1"/>
</dbReference>
<dbReference type="AlphaFoldDB" id="A0A2S9KC60"/>
<dbReference type="InterPro" id="IPR017737">
    <property type="entry name" value="TssE1-like"/>
</dbReference>
<dbReference type="OrthoDB" id="119583at2"/>
<dbReference type="InterPro" id="IPR053176">
    <property type="entry name" value="T6SS_TssE1-like"/>
</dbReference>
<evidence type="ECO:0000313" key="2">
    <source>
        <dbReference type="EMBL" id="PRD68036.1"/>
    </source>
</evidence>
<dbReference type="NCBIfam" id="TIGR03357">
    <property type="entry name" value="VI_zyme"/>
    <property type="match status" value="1"/>
</dbReference>
<sequence>MAADDSNRESRVGAVDRLLPCLLDRLTDEAPGCQVEPAESGLASQSRLRAAVLRDLGWLMNATRPGAAESLEAWPEARRSVLNYGLPALGGQTSSTLDLQALERVIREAILRFEPRLLADTLEVEADTDALFQQYGLDGHNRVSLRISGQIRAQPMPLELLLRTEWDLETGQVSLSELKA</sequence>
<dbReference type="Gene3D" id="3.10.450.40">
    <property type="match status" value="1"/>
</dbReference>
<dbReference type="SUPFAM" id="SSF160719">
    <property type="entry name" value="gpW/gp25-like"/>
    <property type="match status" value="1"/>
</dbReference>
<evidence type="ECO:0000313" key="3">
    <source>
        <dbReference type="Proteomes" id="UP000238326"/>
    </source>
</evidence>